<accession>A0A0D9YX86</accession>
<evidence type="ECO:0000256" key="4">
    <source>
        <dbReference type="ARBA" id="ARBA00023125"/>
    </source>
</evidence>
<reference evidence="9" key="1">
    <citation type="submission" date="2015-04" db="UniProtKB">
        <authorList>
            <consortium name="EnsemblPlants"/>
        </authorList>
    </citation>
    <scope>IDENTIFICATION</scope>
</reference>
<keyword evidence="5" id="KW-0804">Transcription</keyword>
<evidence type="ECO:0000259" key="8">
    <source>
        <dbReference type="PROSITE" id="PS50888"/>
    </source>
</evidence>
<keyword evidence="6" id="KW-0539">Nucleus</keyword>
<dbReference type="AlphaFoldDB" id="A0A0D9YX86"/>
<evidence type="ECO:0000256" key="7">
    <source>
        <dbReference type="SAM" id="MobiDB-lite"/>
    </source>
</evidence>
<reference evidence="9" key="2">
    <citation type="submission" date="2018-05" db="EMBL/GenBank/DDBJ databases">
        <title>OgluRS3 (Oryza glumaepatula Reference Sequence Version 3).</title>
        <authorList>
            <person name="Zhang J."/>
            <person name="Kudrna D."/>
            <person name="Lee S."/>
            <person name="Talag J."/>
            <person name="Welchert J."/>
            <person name="Wing R.A."/>
        </authorList>
    </citation>
    <scope>NUCLEOTIDE SEQUENCE [LARGE SCALE GENOMIC DNA]</scope>
</reference>
<comment type="similarity">
    <text evidence="2">Belongs to the bHLH protein family.</text>
</comment>
<dbReference type="Pfam" id="PF00010">
    <property type="entry name" value="HLH"/>
    <property type="match status" value="1"/>
</dbReference>
<comment type="subcellular location">
    <subcellularLocation>
        <location evidence="1">Nucleus</location>
    </subcellularLocation>
</comment>
<dbReference type="GO" id="GO:0003700">
    <property type="term" value="F:DNA-binding transcription factor activity"/>
    <property type="evidence" value="ECO:0007669"/>
    <property type="project" value="InterPro"/>
</dbReference>
<dbReference type="PANTHER" id="PTHR45914">
    <property type="entry name" value="TRANSCRIPTION FACTOR HEC3-RELATED"/>
    <property type="match status" value="1"/>
</dbReference>
<evidence type="ECO:0000256" key="2">
    <source>
        <dbReference type="ARBA" id="ARBA00005510"/>
    </source>
</evidence>
<dbReference type="CDD" id="cd11454">
    <property type="entry name" value="bHLH_AtIND_like"/>
    <property type="match status" value="1"/>
</dbReference>
<dbReference type="GO" id="GO:0046983">
    <property type="term" value="F:protein dimerization activity"/>
    <property type="evidence" value="ECO:0007669"/>
    <property type="project" value="InterPro"/>
</dbReference>
<keyword evidence="10" id="KW-1185">Reference proteome</keyword>
<feature type="domain" description="BHLH" evidence="8">
    <location>
        <begin position="205"/>
        <end position="254"/>
    </location>
</feature>
<dbReference type="STRING" id="40148.A0A0D9YX86"/>
<evidence type="ECO:0000256" key="1">
    <source>
        <dbReference type="ARBA" id="ARBA00004123"/>
    </source>
</evidence>
<evidence type="ECO:0000256" key="6">
    <source>
        <dbReference type="ARBA" id="ARBA00023242"/>
    </source>
</evidence>
<dbReference type="Gramene" id="OGLUM02G30450.1">
    <property type="protein sequence ID" value="OGLUM02G30450.1"/>
    <property type="gene ID" value="OGLUM02G30450"/>
</dbReference>
<dbReference type="Gene3D" id="4.10.280.10">
    <property type="entry name" value="Helix-loop-helix DNA-binding domain"/>
    <property type="match status" value="1"/>
</dbReference>
<dbReference type="SUPFAM" id="SSF47459">
    <property type="entry name" value="HLH, helix-loop-helix DNA-binding domain"/>
    <property type="match status" value="1"/>
</dbReference>
<proteinExistence type="inferred from homology"/>
<dbReference type="GO" id="GO:0003677">
    <property type="term" value="F:DNA binding"/>
    <property type="evidence" value="ECO:0007669"/>
    <property type="project" value="UniProtKB-KW"/>
</dbReference>
<dbReference type="PROSITE" id="PS50888">
    <property type="entry name" value="BHLH"/>
    <property type="match status" value="1"/>
</dbReference>
<evidence type="ECO:0000256" key="3">
    <source>
        <dbReference type="ARBA" id="ARBA00023015"/>
    </source>
</evidence>
<dbReference type="HOGENOM" id="CLU_072935_1_0_1"/>
<dbReference type="GO" id="GO:0005634">
    <property type="term" value="C:nucleus"/>
    <property type="evidence" value="ECO:0007669"/>
    <property type="project" value="UniProtKB-SubCell"/>
</dbReference>
<keyword evidence="3" id="KW-0805">Transcription regulation</keyword>
<evidence type="ECO:0000256" key="5">
    <source>
        <dbReference type="ARBA" id="ARBA00023163"/>
    </source>
</evidence>
<feature type="region of interest" description="Disordered" evidence="7">
    <location>
        <begin position="143"/>
        <end position="217"/>
    </location>
</feature>
<sequence length="300" mass="30920">MRMALVRERAMVYGGGFDAEAFGGGFESSQMGYGHDALLDIDAAALFGGYEAAASAGCALVQDGAAGWAGAGASSSVLAFDRAAQAEEAECDAWIEAMDQSYGAGGEAAPYRSTTAVAFDAATGCFSLTERATGGGGGAGGRQFGLLFPSTSGGGVSPERAVPAPAPRGSQKRAHAESSQAMSPSKKQCGAGRKAGKAKSAPTTPTKDPQSLAAKNRRERISERLRILQELVPNGTKVDLVTMLEKAISYVKFLQLQVKVLATDEFWPAQGGKAPEISQVKEALDAILSSSSPLMGQLMN</sequence>
<name>A0A0D9YX86_9ORYZ</name>
<dbReference type="InterPro" id="IPR036638">
    <property type="entry name" value="HLH_DNA-bd_sf"/>
</dbReference>
<dbReference type="PANTHER" id="PTHR45914:SF59">
    <property type="entry name" value="TRANSCRIPTION FACTOR BHLH83-LIKE"/>
    <property type="match status" value="1"/>
</dbReference>
<dbReference type="FunFam" id="4.10.280.10:FF:000046">
    <property type="entry name" value="Transcription factor bHLH83"/>
    <property type="match status" value="1"/>
</dbReference>
<dbReference type="InterPro" id="IPR011598">
    <property type="entry name" value="bHLH_dom"/>
</dbReference>
<evidence type="ECO:0000313" key="10">
    <source>
        <dbReference type="Proteomes" id="UP000026961"/>
    </source>
</evidence>
<dbReference type="SMART" id="SM00353">
    <property type="entry name" value="HLH"/>
    <property type="match status" value="1"/>
</dbReference>
<dbReference type="InterPro" id="IPR045843">
    <property type="entry name" value="IND-like"/>
</dbReference>
<organism evidence="9">
    <name type="scientific">Oryza glumipatula</name>
    <dbReference type="NCBI Taxonomy" id="40148"/>
    <lineage>
        <taxon>Eukaryota</taxon>
        <taxon>Viridiplantae</taxon>
        <taxon>Streptophyta</taxon>
        <taxon>Embryophyta</taxon>
        <taxon>Tracheophyta</taxon>
        <taxon>Spermatophyta</taxon>
        <taxon>Magnoliopsida</taxon>
        <taxon>Liliopsida</taxon>
        <taxon>Poales</taxon>
        <taxon>Poaceae</taxon>
        <taxon>BOP clade</taxon>
        <taxon>Oryzoideae</taxon>
        <taxon>Oryzeae</taxon>
        <taxon>Oryzinae</taxon>
        <taxon>Oryza</taxon>
    </lineage>
</organism>
<protein>
    <recommendedName>
        <fullName evidence="8">BHLH domain-containing protein</fullName>
    </recommendedName>
</protein>
<dbReference type="EnsemblPlants" id="OGLUM02G30450.1">
    <property type="protein sequence ID" value="OGLUM02G30450.1"/>
    <property type="gene ID" value="OGLUM02G30450"/>
</dbReference>
<dbReference type="GO" id="GO:0048766">
    <property type="term" value="P:root hair initiation"/>
    <property type="evidence" value="ECO:0007669"/>
    <property type="project" value="UniProtKB-ARBA"/>
</dbReference>
<dbReference type="eggNOG" id="ENOG502QT4N">
    <property type="taxonomic scope" value="Eukaryota"/>
</dbReference>
<evidence type="ECO:0000313" key="9">
    <source>
        <dbReference type="EnsemblPlants" id="OGLUM02G30450.1"/>
    </source>
</evidence>
<dbReference type="Proteomes" id="UP000026961">
    <property type="component" value="Chromosome 2"/>
</dbReference>
<keyword evidence="4" id="KW-0238">DNA-binding</keyword>